<keyword evidence="1 2" id="KW-0597">Phosphoprotein</keyword>
<gene>
    <name evidence="4" type="ORF">J4709_00085</name>
</gene>
<name>A0ABS3RGY3_9ACTN</name>
<feature type="domain" description="Response regulatory" evidence="3">
    <location>
        <begin position="1"/>
        <end position="114"/>
    </location>
</feature>
<evidence type="ECO:0000259" key="3">
    <source>
        <dbReference type="PROSITE" id="PS50110"/>
    </source>
</evidence>
<dbReference type="EMBL" id="JAGEPF010000001">
    <property type="protein sequence ID" value="MBO2455982.1"/>
    <property type="molecule type" value="Genomic_DNA"/>
</dbReference>
<dbReference type="PROSITE" id="PS50110">
    <property type="entry name" value="RESPONSE_REGULATORY"/>
    <property type="match status" value="1"/>
</dbReference>
<accession>A0ABS3RGY3</accession>
<dbReference type="PANTHER" id="PTHR44591">
    <property type="entry name" value="STRESS RESPONSE REGULATOR PROTEIN 1"/>
    <property type="match status" value="1"/>
</dbReference>
<dbReference type="Proteomes" id="UP000680206">
    <property type="component" value="Unassembled WGS sequence"/>
</dbReference>
<comment type="caution">
    <text evidence="4">The sequence shown here is derived from an EMBL/GenBank/DDBJ whole genome shotgun (WGS) entry which is preliminary data.</text>
</comment>
<dbReference type="InterPro" id="IPR011006">
    <property type="entry name" value="CheY-like_superfamily"/>
</dbReference>
<evidence type="ECO:0000313" key="5">
    <source>
        <dbReference type="Proteomes" id="UP000680206"/>
    </source>
</evidence>
<dbReference type="PANTHER" id="PTHR44591:SF3">
    <property type="entry name" value="RESPONSE REGULATORY DOMAIN-CONTAINING PROTEIN"/>
    <property type="match status" value="1"/>
</dbReference>
<dbReference type="Gene3D" id="3.40.50.2300">
    <property type="match status" value="1"/>
</dbReference>
<dbReference type="SMART" id="SM00448">
    <property type="entry name" value="REC"/>
    <property type="match status" value="1"/>
</dbReference>
<organism evidence="4 5">
    <name type="scientific">Actinomadura violacea</name>
    <dbReference type="NCBI Taxonomy" id="2819934"/>
    <lineage>
        <taxon>Bacteria</taxon>
        <taxon>Bacillati</taxon>
        <taxon>Actinomycetota</taxon>
        <taxon>Actinomycetes</taxon>
        <taxon>Streptosporangiales</taxon>
        <taxon>Thermomonosporaceae</taxon>
        <taxon>Actinomadura</taxon>
    </lineage>
</organism>
<sequence>MLIVEDSRVGELLRMILERDGHEPVVAECGEDGWLELNAPDPPELLILDRMLPDMDGADLLTRLRRHDRTAQVPVLVLTAAASASGNLDDGVRTRVLGKPFELAELKRVITALTAP</sequence>
<protein>
    <submittedName>
        <fullName evidence="4">Response regulator</fullName>
    </submittedName>
</protein>
<dbReference type="InterPro" id="IPR050595">
    <property type="entry name" value="Bact_response_regulator"/>
</dbReference>
<feature type="modified residue" description="4-aspartylphosphate" evidence="2">
    <location>
        <position position="49"/>
    </location>
</feature>
<dbReference type="RefSeq" id="WP_208235590.1">
    <property type="nucleotide sequence ID" value="NZ_JAGEPF010000001.1"/>
</dbReference>
<keyword evidence="5" id="KW-1185">Reference proteome</keyword>
<evidence type="ECO:0000313" key="4">
    <source>
        <dbReference type="EMBL" id="MBO2455982.1"/>
    </source>
</evidence>
<dbReference type="Pfam" id="PF00072">
    <property type="entry name" value="Response_reg"/>
    <property type="match status" value="1"/>
</dbReference>
<reference evidence="4 5" key="1">
    <citation type="submission" date="2021-03" db="EMBL/GenBank/DDBJ databases">
        <title>Actinomadura violae sp. nov., isolated from lichen in Thailand.</title>
        <authorList>
            <person name="Kanchanasin P."/>
            <person name="Saeng-In P."/>
            <person name="Phongsopitanun W."/>
            <person name="Yuki M."/>
            <person name="Kudo T."/>
            <person name="Ohkuma M."/>
            <person name="Tanasupawat S."/>
        </authorList>
    </citation>
    <scope>NUCLEOTIDE SEQUENCE [LARGE SCALE GENOMIC DNA]</scope>
    <source>
        <strain evidence="4 5">LCR2-06</strain>
    </source>
</reference>
<evidence type="ECO:0000256" key="1">
    <source>
        <dbReference type="ARBA" id="ARBA00022553"/>
    </source>
</evidence>
<proteinExistence type="predicted"/>
<dbReference type="InterPro" id="IPR001789">
    <property type="entry name" value="Sig_transdc_resp-reg_receiver"/>
</dbReference>
<evidence type="ECO:0000256" key="2">
    <source>
        <dbReference type="PROSITE-ProRule" id="PRU00169"/>
    </source>
</evidence>
<dbReference type="SUPFAM" id="SSF52172">
    <property type="entry name" value="CheY-like"/>
    <property type="match status" value="1"/>
</dbReference>